<dbReference type="OrthoDB" id="9815705at2"/>
<protein>
    <recommendedName>
        <fullName evidence="3">GYF domain-containing protein</fullName>
    </recommendedName>
</protein>
<reference evidence="4 5" key="1">
    <citation type="submission" date="2015-06" db="EMBL/GenBank/DDBJ databases">
        <title>Prevotella sp. 109, sp. nov., a novel member of the family Prevotellaceae isolated from human faeces.</title>
        <authorList>
            <person name="Shkoporov A.N."/>
            <person name="Chaplin A.V."/>
            <person name="Kafarskaia L.I."/>
            <person name="Efimov B.A."/>
        </authorList>
    </citation>
    <scope>NUCLEOTIDE SEQUENCE [LARGE SCALE GENOMIC DNA]</scope>
    <source>
        <strain evidence="4 5">109</strain>
    </source>
</reference>
<organism evidence="4 5">
    <name type="scientific">Xylanibacter rarus</name>
    <dbReference type="NCBI Taxonomy" id="1676614"/>
    <lineage>
        <taxon>Bacteria</taxon>
        <taxon>Pseudomonadati</taxon>
        <taxon>Bacteroidota</taxon>
        <taxon>Bacteroidia</taxon>
        <taxon>Bacteroidales</taxon>
        <taxon>Prevotellaceae</taxon>
        <taxon>Xylanibacter</taxon>
    </lineage>
</organism>
<dbReference type="AlphaFoldDB" id="A0A8E1QZ51"/>
<dbReference type="Pfam" id="PF14237">
    <property type="entry name" value="GYF_2"/>
    <property type="match status" value="1"/>
</dbReference>
<sequence length="243" mass="26189">MRYFIYADNRQQGPFSVSELMERGLSSETLVWAEGMEQWTPAWQVRELKDAMEGKAQPGPVPPPLPFEPSARAESASGQADDGRDDRTDASGSAAYSAGQGGGSGTSGRADAAEEIIYEPRRRHIGGRVAGIVVAVVIAFALTVTCPTREQHCEAVAGEISAAISQSSGASGFWGMFSNIFASGVVNMAVSQFLDVDNYYLFSIGTINIEGKSRAVSFGILNHVFTFDNDYIREALNEERMAE</sequence>
<dbReference type="Proteomes" id="UP000036951">
    <property type="component" value="Unassembled WGS sequence"/>
</dbReference>
<feature type="transmembrane region" description="Helical" evidence="2">
    <location>
        <begin position="125"/>
        <end position="144"/>
    </location>
</feature>
<dbReference type="EMBL" id="LFQU01000002">
    <property type="protein sequence ID" value="KOO69540.1"/>
    <property type="molecule type" value="Genomic_DNA"/>
</dbReference>
<comment type="caution">
    <text evidence="4">The sequence shown here is derived from an EMBL/GenBank/DDBJ whole genome shotgun (WGS) entry which is preliminary data.</text>
</comment>
<feature type="region of interest" description="Disordered" evidence="1">
    <location>
        <begin position="53"/>
        <end position="109"/>
    </location>
</feature>
<evidence type="ECO:0000313" key="4">
    <source>
        <dbReference type="EMBL" id="KOO69540.1"/>
    </source>
</evidence>
<accession>A0A8E1QZ51</accession>
<evidence type="ECO:0000259" key="3">
    <source>
        <dbReference type="Pfam" id="PF14237"/>
    </source>
</evidence>
<dbReference type="RefSeq" id="WP_053397640.1">
    <property type="nucleotide sequence ID" value="NZ_LFQU01000002.1"/>
</dbReference>
<name>A0A8E1QZ51_9BACT</name>
<keyword evidence="2" id="KW-1133">Transmembrane helix</keyword>
<keyword evidence="2" id="KW-0812">Transmembrane</keyword>
<evidence type="ECO:0000256" key="2">
    <source>
        <dbReference type="SAM" id="Phobius"/>
    </source>
</evidence>
<keyword evidence="5" id="KW-1185">Reference proteome</keyword>
<proteinExistence type="predicted"/>
<gene>
    <name evidence="4" type="ORF">ACU52_02555</name>
</gene>
<feature type="domain" description="GYF" evidence="3">
    <location>
        <begin position="3"/>
        <end position="48"/>
    </location>
</feature>
<evidence type="ECO:0000313" key="5">
    <source>
        <dbReference type="Proteomes" id="UP000036951"/>
    </source>
</evidence>
<keyword evidence="2" id="KW-0472">Membrane</keyword>
<dbReference type="InterPro" id="IPR025640">
    <property type="entry name" value="GYF_2"/>
</dbReference>
<evidence type="ECO:0000256" key="1">
    <source>
        <dbReference type="SAM" id="MobiDB-lite"/>
    </source>
</evidence>